<organism evidence="6 7">
    <name type="scientific">Brassica carinata</name>
    <name type="common">Ethiopian mustard</name>
    <name type="synonym">Abyssinian cabbage</name>
    <dbReference type="NCBI Taxonomy" id="52824"/>
    <lineage>
        <taxon>Eukaryota</taxon>
        <taxon>Viridiplantae</taxon>
        <taxon>Streptophyta</taxon>
        <taxon>Embryophyta</taxon>
        <taxon>Tracheophyta</taxon>
        <taxon>Spermatophyta</taxon>
        <taxon>Magnoliopsida</taxon>
        <taxon>eudicotyledons</taxon>
        <taxon>Gunneridae</taxon>
        <taxon>Pentapetalae</taxon>
        <taxon>rosids</taxon>
        <taxon>malvids</taxon>
        <taxon>Brassicales</taxon>
        <taxon>Brassicaceae</taxon>
        <taxon>Brassiceae</taxon>
        <taxon>Brassica</taxon>
    </lineage>
</organism>
<dbReference type="Pfam" id="PF01657">
    <property type="entry name" value="Stress-antifung"/>
    <property type="match status" value="2"/>
</dbReference>
<evidence type="ECO:0000256" key="4">
    <source>
        <dbReference type="SAM" id="SignalP"/>
    </source>
</evidence>
<keyword evidence="3" id="KW-0812">Transmembrane</keyword>
<name>A0A8X7TKB1_BRACI</name>
<accession>A0A8X7TKB1</accession>
<evidence type="ECO:0000256" key="3">
    <source>
        <dbReference type="SAM" id="Phobius"/>
    </source>
</evidence>
<feature type="domain" description="Gnk2-homologous" evidence="5">
    <location>
        <begin position="151"/>
        <end position="256"/>
    </location>
</feature>
<dbReference type="PROSITE" id="PS51473">
    <property type="entry name" value="GNK2"/>
    <property type="match status" value="2"/>
</dbReference>
<evidence type="ECO:0000259" key="5">
    <source>
        <dbReference type="PROSITE" id="PS51473"/>
    </source>
</evidence>
<evidence type="ECO:0000256" key="2">
    <source>
        <dbReference type="ARBA" id="ARBA00022737"/>
    </source>
</evidence>
<keyword evidence="3" id="KW-0472">Membrane</keyword>
<feature type="chain" id="PRO_5036467837" description="Gnk2-homologous domain-containing protein" evidence="4">
    <location>
        <begin position="25"/>
        <end position="338"/>
    </location>
</feature>
<gene>
    <name evidence="6" type="ORF">Bca52824_093010</name>
</gene>
<protein>
    <recommendedName>
        <fullName evidence="5">Gnk2-homologous domain-containing protein</fullName>
    </recommendedName>
</protein>
<dbReference type="InterPro" id="IPR038408">
    <property type="entry name" value="GNK2_sf"/>
</dbReference>
<feature type="domain" description="Gnk2-homologous" evidence="5">
    <location>
        <begin position="22"/>
        <end position="128"/>
    </location>
</feature>
<feature type="transmembrane region" description="Helical" evidence="3">
    <location>
        <begin position="296"/>
        <end position="318"/>
    </location>
</feature>
<keyword evidence="1 4" id="KW-0732">Signal</keyword>
<evidence type="ECO:0000313" key="6">
    <source>
        <dbReference type="EMBL" id="KAG2245160.1"/>
    </source>
</evidence>
<reference evidence="6 7" key="1">
    <citation type="submission" date="2020-02" db="EMBL/GenBank/DDBJ databases">
        <authorList>
            <person name="Ma Q."/>
            <person name="Huang Y."/>
            <person name="Song X."/>
            <person name="Pei D."/>
        </authorList>
    </citation>
    <scope>NUCLEOTIDE SEQUENCE [LARGE SCALE GENOMIC DNA]</scope>
    <source>
        <strain evidence="6">Sxm20200214</strain>
        <tissue evidence="6">Leaf</tissue>
    </source>
</reference>
<dbReference type="CDD" id="cd23509">
    <property type="entry name" value="Gnk2-like"/>
    <property type="match status" value="2"/>
</dbReference>
<evidence type="ECO:0000256" key="1">
    <source>
        <dbReference type="ARBA" id="ARBA00022729"/>
    </source>
</evidence>
<dbReference type="Proteomes" id="UP000886595">
    <property type="component" value="Unassembled WGS sequence"/>
</dbReference>
<dbReference type="PANTHER" id="PTHR32099:SF92">
    <property type="entry name" value="CYSTEINE-RICH RECEPTOR-LIKE PROTEIN KINASE 11"/>
    <property type="match status" value="1"/>
</dbReference>
<dbReference type="Gene3D" id="3.30.430.20">
    <property type="entry name" value="Gnk2 domain, C-X8-C-X2-C motif"/>
    <property type="match status" value="2"/>
</dbReference>
<dbReference type="PANTHER" id="PTHR32099">
    <property type="entry name" value="CYSTEINE-RICH REPEAT SECRETORY PROTEIN"/>
    <property type="match status" value="1"/>
</dbReference>
<dbReference type="AlphaFoldDB" id="A0A8X7TKB1"/>
<keyword evidence="7" id="KW-1185">Reference proteome</keyword>
<comment type="caution">
    <text evidence="6">The sequence shown here is derived from an EMBL/GenBank/DDBJ whole genome shotgun (WGS) entry which is preliminary data.</text>
</comment>
<dbReference type="EMBL" id="JAAMPC010000035">
    <property type="protein sequence ID" value="KAG2245160.1"/>
    <property type="molecule type" value="Genomic_DNA"/>
</dbReference>
<keyword evidence="3" id="KW-1133">Transmembrane helix</keyword>
<dbReference type="FunFam" id="3.30.430.20:FF:000007">
    <property type="entry name" value="Cysteine-rich receptor-like protein kinase 11"/>
    <property type="match status" value="1"/>
</dbReference>
<dbReference type="OrthoDB" id="671329at2759"/>
<feature type="signal peptide" evidence="4">
    <location>
        <begin position="1"/>
        <end position="24"/>
    </location>
</feature>
<keyword evidence="2" id="KW-0677">Repeat</keyword>
<sequence>MGKKSIVSILCFILISFTPIFVSAQTCDEAAGTFTPNSLYEKNRLLINSTLASNVIAHAGYFNDSIGQGPDRVYALGMCAPGAEPQACSYCIQDASDSLLGKCLNQTDAFVWSGDEFLCLVRYSSKSLFGVLTLEPKAVFNNAMSLREENQKEFDSVWDGLKVRMITGLSSSVRNNLSSSSSSLSLYGKNYAKDVAPVPVYGNILVLMQCTPDISSKDCSLCLEANVDYYKKWFHRKRGVIMLRPSCFFRWELYNFSAAFDHINDPLPPILPPSKSPSAANLTNITKKDKMVSGGIIAATVVVIAVAIVLISVGLVMFKRRKEKQDIQLSSELLRLVV</sequence>
<dbReference type="FunFam" id="3.30.430.20:FF:000003">
    <property type="entry name" value="Cysteine-rich RLK (RECEPTOR-like protein kinase) 10"/>
    <property type="match status" value="1"/>
</dbReference>
<dbReference type="InterPro" id="IPR002902">
    <property type="entry name" value="GNK2"/>
</dbReference>
<proteinExistence type="predicted"/>
<evidence type="ECO:0000313" key="7">
    <source>
        <dbReference type="Proteomes" id="UP000886595"/>
    </source>
</evidence>